<evidence type="ECO:0000313" key="2">
    <source>
        <dbReference type="Proteomes" id="UP000324222"/>
    </source>
</evidence>
<protein>
    <submittedName>
        <fullName evidence="1">Uncharacterized protein</fullName>
    </submittedName>
</protein>
<accession>A0A5B7DKY0</accession>
<gene>
    <name evidence="1" type="ORF">E2C01_014713</name>
</gene>
<organism evidence="1 2">
    <name type="scientific">Portunus trituberculatus</name>
    <name type="common">Swimming crab</name>
    <name type="synonym">Neptunus trituberculatus</name>
    <dbReference type="NCBI Taxonomy" id="210409"/>
    <lineage>
        <taxon>Eukaryota</taxon>
        <taxon>Metazoa</taxon>
        <taxon>Ecdysozoa</taxon>
        <taxon>Arthropoda</taxon>
        <taxon>Crustacea</taxon>
        <taxon>Multicrustacea</taxon>
        <taxon>Malacostraca</taxon>
        <taxon>Eumalacostraca</taxon>
        <taxon>Eucarida</taxon>
        <taxon>Decapoda</taxon>
        <taxon>Pleocyemata</taxon>
        <taxon>Brachyura</taxon>
        <taxon>Eubrachyura</taxon>
        <taxon>Portunoidea</taxon>
        <taxon>Portunidae</taxon>
        <taxon>Portuninae</taxon>
        <taxon>Portunus</taxon>
    </lineage>
</organism>
<dbReference type="AlphaFoldDB" id="A0A5B7DKY0"/>
<reference evidence="1 2" key="1">
    <citation type="submission" date="2019-05" db="EMBL/GenBank/DDBJ databases">
        <title>Another draft genome of Portunus trituberculatus and its Hox gene families provides insights of decapod evolution.</title>
        <authorList>
            <person name="Jeong J.-H."/>
            <person name="Song I."/>
            <person name="Kim S."/>
            <person name="Choi T."/>
            <person name="Kim D."/>
            <person name="Ryu S."/>
            <person name="Kim W."/>
        </authorList>
    </citation>
    <scope>NUCLEOTIDE SEQUENCE [LARGE SCALE GENOMIC DNA]</scope>
    <source>
        <tissue evidence="1">Muscle</tissue>
    </source>
</reference>
<keyword evidence="2" id="KW-1185">Reference proteome</keyword>
<dbReference type="EMBL" id="VSRR010001008">
    <property type="protein sequence ID" value="MPC21719.1"/>
    <property type="molecule type" value="Genomic_DNA"/>
</dbReference>
<dbReference type="Proteomes" id="UP000324222">
    <property type="component" value="Unassembled WGS sequence"/>
</dbReference>
<evidence type="ECO:0000313" key="1">
    <source>
        <dbReference type="EMBL" id="MPC21719.1"/>
    </source>
</evidence>
<comment type="caution">
    <text evidence="1">The sequence shown here is derived from an EMBL/GenBank/DDBJ whole genome shotgun (WGS) entry which is preliminary data.</text>
</comment>
<sequence>MRAAGIMRESCLRVLSVTGTCDEDAIAASSSSACFSACHNETKISVLIQTAGEPHPLGNNAPLLPQQGQRGRRLSCRGRVRGLLATKKAEPGTRAGFRRVMSNSIKSTDCSNNTHVREHQETLIMGIEGNKATIVKARHATPKKDKVISSASSATCVEEAECYACRFLVVLARCF</sequence>
<proteinExistence type="predicted"/>
<name>A0A5B7DKY0_PORTR</name>